<dbReference type="Gene3D" id="3.10.129.10">
    <property type="entry name" value="Hotdog Thioesterase"/>
    <property type="match status" value="1"/>
</dbReference>
<dbReference type="InterPro" id="IPR029069">
    <property type="entry name" value="HotDog_dom_sf"/>
</dbReference>
<dbReference type="CDD" id="cd03443">
    <property type="entry name" value="PaaI_thioesterase"/>
    <property type="match status" value="1"/>
</dbReference>
<sequence length="121" mass="13558">MLDALRIEIVEVSNEKVVARCPFMMQPDNTLDSFMGSFNSETVASVGSWNLLDMENEYAIGLEISANHIRGESEGTVKATGFPIHKTTMVWEIQITDENDKPICFSRCTTAVNKRIKKNNS</sequence>
<dbReference type="PATRIC" id="fig|1679170.3.peg.3447"/>
<reference evidence="3" key="1">
    <citation type="submission" date="2015-07" db="EMBL/GenBank/DDBJ databases">
        <title>Genome sequencing project for genomic taxonomy and phylogenomics of Bacillus-like bacteria.</title>
        <authorList>
            <person name="Liu B."/>
            <person name="Wang J."/>
            <person name="Zhu Y."/>
            <person name="Liu G."/>
            <person name="Chen Q."/>
            <person name="Chen Z."/>
            <person name="Lan J."/>
            <person name="Che J."/>
            <person name="Ge C."/>
            <person name="Shi H."/>
            <person name="Pan Z."/>
            <person name="Liu X."/>
        </authorList>
    </citation>
    <scope>NUCLEOTIDE SEQUENCE [LARGE SCALE GENOMIC DNA]</scope>
    <source>
        <strain evidence="3">FJAT-27997</strain>
    </source>
</reference>
<dbReference type="GO" id="GO:0061522">
    <property type="term" value="F:1,4-dihydroxy-2-naphthoyl-CoA thioesterase activity"/>
    <property type="evidence" value="ECO:0007669"/>
    <property type="project" value="TreeGrafter"/>
</dbReference>
<dbReference type="AlphaFoldDB" id="A0A0K9GWM9"/>
<keyword evidence="3" id="KW-1185">Reference proteome</keyword>
<comment type="similarity">
    <text evidence="1">Belongs to the thioesterase PaaI family.</text>
</comment>
<proteinExistence type="inferred from homology"/>
<dbReference type="NCBIfam" id="TIGR00369">
    <property type="entry name" value="unchar_dom_1"/>
    <property type="match status" value="1"/>
</dbReference>
<dbReference type="STRING" id="1679170.AC625_15120"/>
<dbReference type="PANTHER" id="PTHR43240">
    <property type="entry name" value="1,4-DIHYDROXY-2-NAPHTHOYL-COA THIOESTERASE 1"/>
    <property type="match status" value="1"/>
</dbReference>
<evidence type="ECO:0008006" key="4">
    <source>
        <dbReference type="Google" id="ProtNLM"/>
    </source>
</evidence>
<evidence type="ECO:0000256" key="1">
    <source>
        <dbReference type="ARBA" id="ARBA00008324"/>
    </source>
</evidence>
<evidence type="ECO:0000313" key="3">
    <source>
        <dbReference type="Proteomes" id="UP000037146"/>
    </source>
</evidence>
<comment type="caution">
    <text evidence="2">The sequence shown here is derived from an EMBL/GenBank/DDBJ whole genome shotgun (WGS) entry which is preliminary data.</text>
</comment>
<evidence type="ECO:0000313" key="2">
    <source>
        <dbReference type="EMBL" id="KMY50677.1"/>
    </source>
</evidence>
<dbReference type="EMBL" id="LFZW01000001">
    <property type="protein sequence ID" value="KMY50677.1"/>
    <property type="molecule type" value="Genomic_DNA"/>
</dbReference>
<name>A0A0K9GWM9_9BACI</name>
<dbReference type="InterPro" id="IPR003736">
    <property type="entry name" value="PAAI_dom"/>
</dbReference>
<dbReference type="OrthoDB" id="9798208at2"/>
<accession>A0A0K9GWM9</accession>
<gene>
    <name evidence="2" type="ORF">AC625_15120</name>
</gene>
<dbReference type="PANTHER" id="PTHR43240:SF5">
    <property type="entry name" value="1,4-DIHYDROXY-2-NAPHTHOYL-COA THIOESTERASE 1"/>
    <property type="match status" value="1"/>
</dbReference>
<dbReference type="SUPFAM" id="SSF54637">
    <property type="entry name" value="Thioesterase/thiol ester dehydrase-isomerase"/>
    <property type="match status" value="1"/>
</dbReference>
<protein>
    <recommendedName>
        <fullName evidence="4">Esterase</fullName>
    </recommendedName>
</protein>
<dbReference type="Proteomes" id="UP000037146">
    <property type="component" value="Unassembled WGS sequence"/>
</dbReference>
<organism evidence="2 3">
    <name type="scientific">Peribacillus loiseleuriae</name>
    <dbReference type="NCBI Taxonomy" id="1679170"/>
    <lineage>
        <taxon>Bacteria</taxon>
        <taxon>Bacillati</taxon>
        <taxon>Bacillota</taxon>
        <taxon>Bacilli</taxon>
        <taxon>Bacillales</taxon>
        <taxon>Bacillaceae</taxon>
        <taxon>Peribacillus</taxon>
    </lineage>
</organism>
<dbReference type="GO" id="GO:0005829">
    <property type="term" value="C:cytosol"/>
    <property type="evidence" value="ECO:0007669"/>
    <property type="project" value="TreeGrafter"/>
</dbReference>